<dbReference type="AlphaFoldDB" id="A0AA95MM25"/>
<dbReference type="RefSeq" id="WP_066090015.1">
    <property type="nucleotide sequence ID" value="NZ_CP126114.1"/>
</dbReference>
<dbReference type="Proteomes" id="UP001178288">
    <property type="component" value="Chromosome"/>
</dbReference>
<evidence type="ECO:0000313" key="1">
    <source>
        <dbReference type="EMBL" id="WHY84699.1"/>
    </source>
</evidence>
<reference evidence="1" key="1">
    <citation type="submission" date="2023-05" db="EMBL/GenBank/DDBJ databases">
        <title>Comparative genomics of Bacillaceae isolates and their secondary metabolite potential.</title>
        <authorList>
            <person name="Song L."/>
            <person name="Nielsen L.J."/>
            <person name="Mohite O."/>
            <person name="Xu X."/>
            <person name="Weber T."/>
            <person name="Kovacs A.T."/>
        </authorList>
    </citation>
    <scope>NUCLEOTIDE SEQUENCE</scope>
    <source>
        <strain evidence="1">XLM17</strain>
    </source>
</reference>
<accession>A0AA95MM25</accession>
<dbReference type="EMBL" id="CP126114">
    <property type="protein sequence ID" value="WHY84699.1"/>
    <property type="molecule type" value="Genomic_DNA"/>
</dbReference>
<proteinExistence type="predicted"/>
<keyword evidence="2" id="KW-1185">Reference proteome</keyword>
<dbReference type="KEGG" id="nnv:QNH39_18870"/>
<organism evidence="1 2">
    <name type="scientific">Neobacillus novalis</name>
    <dbReference type="NCBI Taxonomy" id="220687"/>
    <lineage>
        <taxon>Bacteria</taxon>
        <taxon>Bacillati</taxon>
        <taxon>Bacillota</taxon>
        <taxon>Bacilli</taxon>
        <taxon>Bacillales</taxon>
        <taxon>Bacillaceae</taxon>
        <taxon>Neobacillus</taxon>
    </lineage>
</organism>
<evidence type="ECO:0000313" key="2">
    <source>
        <dbReference type="Proteomes" id="UP001178288"/>
    </source>
</evidence>
<sequence>MDFEIQQLSDIGTSNPIVARLSFQTSELVKMFPLTDKQKEDIFGLLGMDVSERLVSCYKIYSKLQDELIKVNQTNKDDYFKGNAVYTPAVMDLRNLCDNFLYEAKSTLRDLLGIFNIFFNKEFPKPQFDLAYKWAKEKFGEDDNLTKILKDDHDTWIKRIVSMRNSREHPGGYSGHLKINNIMLINKNEPPYFKAPTWQLNDERESPVLSDMATFIDNTLGLCEDLLVILLEKLPESNIPLIIYEIPVEQRDDNCPVRFKVSLHPDYLEQFEN</sequence>
<name>A0AA95MM25_9BACI</name>
<protein>
    <submittedName>
        <fullName evidence="1">Uncharacterized protein</fullName>
    </submittedName>
</protein>
<gene>
    <name evidence="1" type="ORF">QNH39_18870</name>
</gene>